<sequence length="94" mass="10411">MAFGEFFAAIPKSKLELPSHLPPSEFSSSFSTEFVCSFCGTGVFWGPILDSSSCFSSLEEEEDFRYFSSSLEEGGGFSIGLGCFLPWMRRVFGF</sequence>
<accession>A0A1R3I9B3</accession>
<protein>
    <submittedName>
        <fullName evidence="1">Uncharacterized protein</fullName>
    </submittedName>
</protein>
<gene>
    <name evidence="1" type="ORF">COLO4_24508</name>
</gene>
<reference evidence="2" key="1">
    <citation type="submission" date="2013-09" db="EMBL/GenBank/DDBJ databases">
        <title>Corchorus olitorius genome sequencing.</title>
        <authorList>
            <person name="Alam M."/>
            <person name="Haque M.S."/>
            <person name="Islam M.S."/>
            <person name="Emdad E.M."/>
            <person name="Islam M.M."/>
            <person name="Ahmed B."/>
            <person name="Halim A."/>
            <person name="Hossen Q.M.M."/>
            <person name="Hossain M.Z."/>
            <person name="Ahmed R."/>
            <person name="Khan M.M."/>
            <person name="Islam R."/>
            <person name="Rashid M.M."/>
            <person name="Khan S.A."/>
            <person name="Rahman M.S."/>
            <person name="Alam M."/>
            <person name="Yahiya A.S."/>
            <person name="Khan M.S."/>
            <person name="Azam M.S."/>
            <person name="Haque T."/>
            <person name="Lashkar M.Z.H."/>
            <person name="Akhand A.I."/>
            <person name="Morshed G."/>
            <person name="Roy S."/>
            <person name="Uddin K.S."/>
            <person name="Rabeya T."/>
            <person name="Hossain A.S."/>
            <person name="Chowdhury A."/>
            <person name="Snigdha A.R."/>
            <person name="Mortoza M.S."/>
            <person name="Matin S.A."/>
            <person name="Hoque S.M.E."/>
            <person name="Islam M.K."/>
            <person name="Roy D.K."/>
            <person name="Haider R."/>
            <person name="Moosa M.M."/>
            <person name="Elias S.M."/>
            <person name="Hasan A.M."/>
            <person name="Jahan S."/>
            <person name="Shafiuddin M."/>
            <person name="Mahmood N."/>
            <person name="Shommy N.S."/>
        </authorList>
    </citation>
    <scope>NUCLEOTIDE SEQUENCE [LARGE SCALE GENOMIC DNA]</scope>
    <source>
        <strain evidence="2">cv. O-4</strain>
    </source>
</reference>
<proteinExistence type="predicted"/>
<organism evidence="1 2">
    <name type="scientific">Corchorus olitorius</name>
    <dbReference type="NCBI Taxonomy" id="93759"/>
    <lineage>
        <taxon>Eukaryota</taxon>
        <taxon>Viridiplantae</taxon>
        <taxon>Streptophyta</taxon>
        <taxon>Embryophyta</taxon>
        <taxon>Tracheophyta</taxon>
        <taxon>Spermatophyta</taxon>
        <taxon>Magnoliopsida</taxon>
        <taxon>eudicotyledons</taxon>
        <taxon>Gunneridae</taxon>
        <taxon>Pentapetalae</taxon>
        <taxon>rosids</taxon>
        <taxon>malvids</taxon>
        <taxon>Malvales</taxon>
        <taxon>Malvaceae</taxon>
        <taxon>Grewioideae</taxon>
        <taxon>Apeibeae</taxon>
        <taxon>Corchorus</taxon>
    </lineage>
</organism>
<keyword evidence="2" id="KW-1185">Reference proteome</keyword>
<evidence type="ECO:0000313" key="2">
    <source>
        <dbReference type="Proteomes" id="UP000187203"/>
    </source>
</evidence>
<dbReference type="EMBL" id="AWUE01018627">
    <property type="protein sequence ID" value="OMO79175.1"/>
    <property type="molecule type" value="Genomic_DNA"/>
</dbReference>
<name>A0A1R3I9B3_9ROSI</name>
<evidence type="ECO:0000313" key="1">
    <source>
        <dbReference type="EMBL" id="OMO79175.1"/>
    </source>
</evidence>
<dbReference type="AlphaFoldDB" id="A0A1R3I9B3"/>
<comment type="caution">
    <text evidence="1">The sequence shown here is derived from an EMBL/GenBank/DDBJ whole genome shotgun (WGS) entry which is preliminary data.</text>
</comment>
<dbReference type="Proteomes" id="UP000187203">
    <property type="component" value="Unassembled WGS sequence"/>
</dbReference>